<evidence type="ECO:0008006" key="6">
    <source>
        <dbReference type="Google" id="ProtNLM"/>
    </source>
</evidence>
<keyword evidence="1" id="KW-0677">Repeat</keyword>
<dbReference type="Pfam" id="PF13637">
    <property type="entry name" value="Ank_4"/>
    <property type="match status" value="1"/>
</dbReference>
<keyword evidence="5" id="KW-1185">Reference proteome</keyword>
<dbReference type="SUPFAM" id="SSF48403">
    <property type="entry name" value="Ankyrin repeat"/>
    <property type="match status" value="1"/>
</dbReference>
<reference evidence="4 5" key="1">
    <citation type="submission" date="2020-07" db="EMBL/GenBank/DDBJ databases">
        <title>Sequencing the genomes of 1000 actinobacteria strains.</title>
        <authorList>
            <person name="Klenk H.-P."/>
        </authorList>
    </citation>
    <scope>NUCLEOTIDE SEQUENCE [LARGE SCALE GENOMIC DNA]</scope>
    <source>
        <strain evidence="4 5">DSM 43461</strain>
    </source>
</reference>
<evidence type="ECO:0000256" key="1">
    <source>
        <dbReference type="ARBA" id="ARBA00022737"/>
    </source>
</evidence>
<keyword evidence="2" id="KW-0040">ANK repeat</keyword>
<dbReference type="Gene3D" id="1.25.40.20">
    <property type="entry name" value="Ankyrin repeat-containing domain"/>
    <property type="match status" value="1"/>
</dbReference>
<evidence type="ECO:0000256" key="2">
    <source>
        <dbReference type="ARBA" id="ARBA00023043"/>
    </source>
</evidence>
<evidence type="ECO:0000313" key="4">
    <source>
        <dbReference type="EMBL" id="NYE14717.1"/>
    </source>
</evidence>
<accession>A0A7Y9GDX3</accession>
<protein>
    <recommendedName>
        <fullName evidence="6">Ankyrin repeat domain-containing protein</fullName>
    </recommendedName>
</protein>
<dbReference type="EMBL" id="JACCBT010000001">
    <property type="protein sequence ID" value="NYE14717.1"/>
    <property type="molecule type" value="Genomic_DNA"/>
</dbReference>
<name>A0A7Y9GDX3_9ACTN</name>
<evidence type="ECO:0000313" key="5">
    <source>
        <dbReference type="Proteomes" id="UP000591272"/>
    </source>
</evidence>
<gene>
    <name evidence="4" type="ORF">BJ999_005013</name>
</gene>
<dbReference type="RefSeq" id="WP_218935212.1">
    <property type="nucleotide sequence ID" value="NZ_BMRD01000010.1"/>
</dbReference>
<proteinExistence type="predicted"/>
<dbReference type="InterPro" id="IPR036770">
    <property type="entry name" value="Ankyrin_rpt-contain_sf"/>
</dbReference>
<dbReference type="PANTHER" id="PTHR24171">
    <property type="entry name" value="ANKYRIN REPEAT DOMAIN-CONTAINING PROTEIN 39-RELATED"/>
    <property type="match status" value="1"/>
</dbReference>
<dbReference type="InterPro" id="IPR002110">
    <property type="entry name" value="Ankyrin_rpt"/>
</dbReference>
<feature type="region of interest" description="Disordered" evidence="3">
    <location>
        <begin position="1"/>
        <end position="24"/>
    </location>
</feature>
<comment type="caution">
    <text evidence="4">The sequence shown here is derived from an EMBL/GenBank/DDBJ whole genome shotgun (WGS) entry which is preliminary data.</text>
</comment>
<organism evidence="4 5">
    <name type="scientific">Actinomadura citrea</name>
    <dbReference type="NCBI Taxonomy" id="46158"/>
    <lineage>
        <taxon>Bacteria</taxon>
        <taxon>Bacillati</taxon>
        <taxon>Actinomycetota</taxon>
        <taxon>Actinomycetes</taxon>
        <taxon>Streptosporangiales</taxon>
        <taxon>Thermomonosporaceae</taxon>
        <taxon>Actinomadura</taxon>
    </lineage>
</organism>
<sequence length="617" mass="68158">MSAAAPPAGLPPRTPSRSFPPHEASRLRRIRRYAVPGWMIEQATERRLAGDWRGACAAANVDVAFDLADIVREHGAAVAAQLEGDLCHFAPDLLRWHLPRLDRGRTTIVPDQQMVLGRLGEDPDAPCLHLGTPHWMAHGPQRLRLYVGSVQPTDTYLETDWAYCAFWRDVVQDWSTSRHLWDARHADELRERCGGGEDGIPFLHGDGTPRTAAELPAADPGRADPAAFTEWVTLLHERGEVEAAFAAAGIDLDTTPVEVEPYYKVSSVDPLEVFARMPLAPSRLETEIRRLAATVGTDSFWIPYRQYAAILFETGGADAGLRARVVEFEAGDEPADVVLPEACWRRLPDLDLLRDGFPPERLHPLVRDALFPDRAPAGDPAGPPAGDLPAPVRIRCRGEWHETSFRDGVLHIPHSAEERRRESAMRAFGGAVAGCFAAQDAWTTGKGRLPKALRHQRDELFARVQHGDLPGVLRLLDAGVDPHVRDGQGRTLLHMLHLLDPGADPHVIGDRRRTSAHTLRHLGDEGLLARLLGAGLDIDARDREQRTPLFAAICGNGSVALVRALLAAGARIDVTGEIHGEDVSLLWLIRWLNRDPDALDFIVERIEREHPEIAEEE</sequence>
<evidence type="ECO:0000256" key="3">
    <source>
        <dbReference type="SAM" id="MobiDB-lite"/>
    </source>
</evidence>
<dbReference type="Proteomes" id="UP000591272">
    <property type="component" value="Unassembled WGS sequence"/>
</dbReference>
<dbReference type="AlphaFoldDB" id="A0A7Y9GDX3"/>